<gene>
    <name evidence="3" type="ORF">SAMN02745121_08925</name>
</gene>
<dbReference type="Proteomes" id="UP000199400">
    <property type="component" value="Unassembled WGS sequence"/>
</dbReference>
<proteinExistence type="predicted"/>
<accession>A0A1I2IT86</accession>
<keyword evidence="4" id="KW-1185">Reference proteome</keyword>
<evidence type="ECO:0000313" key="4">
    <source>
        <dbReference type="Proteomes" id="UP000199400"/>
    </source>
</evidence>
<dbReference type="STRING" id="54.SAMN02745121_08925"/>
<evidence type="ECO:0000256" key="1">
    <source>
        <dbReference type="SAM" id="MobiDB-lite"/>
    </source>
</evidence>
<evidence type="ECO:0000313" key="3">
    <source>
        <dbReference type="EMBL" id="SFF44833.1"/>
    </source>
</evidence>
<protein>
    <recommendedName>
        <fullName evidence="2">DUF2169 domain-containing protein</fullName>
    </recommendedName>
</protein>
<sequence>MQPQLVLDGQGEERLLLVMKGSFELDGEVLRPTYAAVVLADQYRGDPASTSLVAASEVVLFKPLPDLLLSGHAFPEERGGTTGAVSFRVGNWSKDALVFGDRVWMRGVTGLHPSAPQPFERIPLVYERAFGGADLARTSPLGCPENPVGVGMVDCRSGGPVPNLEHPRHRLSAAGDRPPSRAFGPIPPHWQPRRSFHGTFDADWQRTRMPLPPLDADPRAAQVAPPDQVLPHALEGGEPVEIRGVRQDGRWLRFHVPRLRVRVTVHDGRCVRELPTALDTLHVDADALRLDLTWRAHVSVHDGIDNLAWVRIDAEEAPHG</sequence>
<evidence type="ECO:0000259" key="2">
    <source>
        <dbReference type="Pfam" id="PF09937"/>
    </source>
</evidence>
<feature type="domain" description="DUF2169" evidence="2">
    <location>
        <begin position="11"/>
        <end position="295"/>
    </location>
</feature>
<organism evidence="3 4">
    <name type="scientific">Nannocystis exedens</name>
    <dbReference type="NCBI Taxonomy" id="54"/>
    <lineage>
        <taxon>Bacteria</taxon>
        <taxon>Pseudomonadati</taxon>
        <taxon>Myxococcota</taxon>
        <taxon>Polyangia</taxon>
        <taxon>Nannocystales</taxon>
        <taxon>Nannocystaceae</taxon>
        <taxon>Nannocystis</taxon>
    </lineage>
</organism>
<dbReference type="Pfam" id="PF09937">
    <property type="entry name" value="DUF2169"/>
    <property type="match status" value="1"/>
</dbReference>
<feature type="region of interest" description="Disordered" evidence="1">
    <location>
        <begin position="161"/>
        <end position="195"/>
    </location>
</feature>
<dbReference type="AlphaFoldDB" id="A0A1I2IT86"/>
<dbReference type="EMBL" id="FOMX01000079">
    <property type="protein sequence ID" value="SFF44833.1"/>
    <property type="molecule type" value="Genomic_DNA"/>
</dbReference>
<name>A0A1I2IT86_9BACT</name>
<dbReference type="InterPro" id="IPR018683">
    <property type="entry name" value="DUF2169"/>
</dbReference>
<reference evidence="4" key="1">
    <citation type="submission" date="2016-10" db="EMBL/GenBank/DDBJ databases">
        <authorList>
            <person name="Varghese N."/>
            <person name="Submissions S."/>
        </authorList>
    </citation>
    <scope>NUCLEOTIDE SEQUENCE [LARGE SCALE GENOMIC DNA]</scope>
    <source>
        <strain evidence="4">ATCC 25963</strain>
    </source>
</reference>